<dbReference type="PANTHER" id="PTHR42085:SF2">
    <property type="entry name" value="F-BOX DOMAIN-CONTAINING PROTEIN"/>
    <property type="match status" value="1"/>
</dbReference>
<dbReference type="Proteomes" id="UP000235672">
    <property type="component" value="Unassembled WGS sequence"/>
</dbReference>
<proteinExistence type="predicted"/>
<sequence>MPSQFLGLPREIRDQIYTYVLESPTGLLVLPVSRVPRTDKLGWHHMVDCFRLVPFDSEKDLQWDGETRIKLSLHRACKQIHDEVEGLLWQLNGIRLMRPTELRYFFPWPTLATQLRLYLQYIEMDFEIFQPRYFLDTQRALETFVEWSRTGSLIGCTLRFPHKATRHHGTPFEIVLGLRRMSRQFRSIGSPSSRDCHDYLDLLKKCGSIEGFPAHVRTKLIVNTGFSKRTASEKEEWLENWLRLDPSGFLEELNDSFGGELWMDGVLCYSEGLKVKDPFEDELEWVTEEESVENADVF</sequence>
<dbReference type="InterPro" id="IPR038883">
    <property type="entry name" value="AN11006-like"/>
</dbReference>
<protein>
    <recommendedName>
        <fullName evidence="3">F-box domain-containing protein</fullName>
    </recommendedName>
</protein>
<dbReference type="AlphaFoldDB" id="A0A2J6PIY5"/>
<reference evidence="1 2" key="1">
    <citation type="submission" date="2016-05" db="EMBL/GenBank/DDBJ databases">
        <title>A degradative enzymes factory behind the ericoid mycorrhizal symbiosis.</title>
        <authorList>
            <consortium name="DOE Joint Genome Institute"/>
            <person name="Martino E."/>
            <person name="Morin E."/>
            <person name="Grelet G."/>
            <person name="Kuo A."/>
            <person name="Kohler A."/>
            <person name="Daghino S."/>
            <person name="Barry K."/>
            <person name="Choi C."/>
            <person name="Cichocki N."/>
            <person name="Clum A."/>
            <person name="Copeland A."/>
            <person name="Hainaut M."/>
            <person name="Haridas S."/>
            <person name="Labutti K."/>
            <person name="Lindquist E."/>
            <person name="Lipzen A."/>
            <person name="Khouja H.-R."/>
            <person name="Murat C."/>
            <person name="Ohm R."/>
            <person name="Olson A."/>
            <person name="Spatafora J."/>
            <person name="Veneault-Fourrey C."/>
            <person name="Henrissat B."/>
            <person name="Grigoriev I."/>
            <person name="Martin F."/>
            <person name="Perotto S."/>
        </authorList>
    </citation>
    <scope>NUCLEOTIDE SEQUENCE [LARGE SCALE GENOMIC DNA]</scope>
    <source>
        <strain evidence="1 2">UAMH 7357</strain>
    </source>
</reference>
<dbReference type="EMBL" id="KZ613525">
    <property type="protein sequence ID" value="PMD13974.1"/>
    <property type="molecule type" value="Genomic_DNA"/>
</dbReference>
<organism evidence="1 2">
    <name type="scientific">Hyaloscypha hepaticicola</name>
    <dbReference type="NCBI Taxonomy" id="2082293"/>
    <lineage>
        <taxon>Eukaryota</taxon>
        <taxon>Fungi</taxon>
        <taxon>Dikarya</taxon>
        <taxon>Ascomycota</taxon>
        <taxon>Pezizomycotina</taxon>
        <taxon>Leotiomycetes</taxon>
        <taxon>Helotiales</taxon>
        <taxon>Hyaloscyphaceae</taxon>
        <taxon>Hyaloscypha</taxon>
    </lineage>
</organism>
<keyword evidence="2" id="KW-1185">Reference proteome</keyword>
<evidence type="ECO:0008006" key="3">
    <source>
        <dbReference type="Google" id="ProtNLM"/>
    </source>
</evidence>
<name>A0A2J6PIY5_9HELO</name>
<dbReference type="PANTHER" id="PTHR42085">
    <property type="entry name" value="F-BOX DOMAIN-CONTAINING PROTEIN"/>
    <property type="match status" value="1"/>
</dbReference>
<dbReference type="OrthoDB" id="5314997at2759"/>
<gene>
    <name evidence="1" type="ORF">NA56DRAFT_755157</name>
</gene>
<accession>A0A2J6PIY5</accession>
<evidence type="ECO:0000313" key="1">
    <source>
        <dbReference type="EMBL" id="PMD13974.1"/>
    </source>
</evidence>
<evidence type="ECO:0000313" key="2">
    <source>
        <dbReference type="Proteomes" id="UP000235672"/>
    </source>
</evidence>